<evidence type="ECO:0000313" key="3">
    <source>
        <dbReference type="Proteomes" id="UP000652761"/>
    </source>
</evidence>
<gene>
    <name evidence="2" type="ORF">Taro_006170</name>
</gene>
<evidence type="ECO:0000256" key="1">
    <source>
        <dbReference type="SAM" id="MobiDB-lite"/>
    </source>
</evidence>
<dbReference type="Proteomes" id="UP000652761">
    <property type="component" value="Unassembled WGS sequence"/>
</dbReference>
<feature type="compositionally biased region" description="Basic residues" evidence="1">
    <location>
        <begin position="112"/>
        <end position="127"/>
    </location>
</feature>
<dbReference type="PANTHER" id="PTHR34956">
    <property type="entry name" value="OS05G0397300 PROTEIN"/>
    <property type="match status" value="1"/>
</dbReference>
<keyword evidence="3" id="KW-1185">Reference proteome</keyword>
<name>A0A843TMZ1_COLES</name>
<feature type="region of interest" description="Disordered" evidence="1">
    <location>
        <begin position="106"/>
        <end position="142"/>
    </location>
</feature>
<accession>A0A843TMZ1</accession>
<protein>
    <submittedName>
        <fullName evidence="2">Uncharacterized protein</fullName>
    </submittedName>
</protein>
<dbReference type="OrthoDB" id="1081388at2759"/>
<dbReference type="EMBL" id="NMUH01000180">
    <property type="protein sequence ID" value="MQL73812.1"/>
    <property type="molecule type" value="Genomic_DNA"/>
</dbReference>
<dbReference type="AlphaFoldDB" id="A0A843TMZ1"/>
<dbReference type="PANTHER" id="PTHR34956:SF2">
    <property type="entry name" value="OS05G0397300 PROTEIN"/>
    <property type="match status" value="1"/>
</dbReference>
<comment type="caution">
    <text evidence="2">The sequence shown here is derived from an EMBL/GenBank/DDBJ whole genome shotgun (WGS) entry which is preliminary data.</text>
</comment>
<evidence type="ECO:0000313" key="2">
    <source>
        <dbReference type="EMBL" id="MQL73812.1"/>
    </source>
</evidence>
<reference evidence="2" key="1">
    <citation type="submission" date="2017-07" db="EMBL/GenBank/DDBJ databases">
        <title>Taro Niue Genome Assembly and Annotation.</title>
        <authorList>
            <person name="Atibalentja N."/>
            <person name="Keating K."/>
            <person name="Fields C.J."/>
        </authorList>
    </citation>
    <scope>NUCLEOTIDE SEQUENCE</scope>
    <source>
        <strain evidence="2">Niue_2</strain>
        <tissue evidence="2">Leaf</tissue>
    </source>
</reference>
<sequence length="142" mass="15814">MQGRRGERAMVEPSDIGRCGEIKEKLVVDMDVGLEVEDEVFFADLSKQIALLIMDDEDGQETFLLQSPSTSFQQWQASPPSSQPAAWPMFFSQQACGGMVGGTGVFIPRTSVPRKKRRSGRPRQPRKTKLDANAKQQQPEAM</sequence>
<proteinExistence type="predicted"/>
<organism evidence="2 3">
    <name type="scientific">Colocasia esculenta</name>
    <name type="common">Wild taro</name>
    <name type="synonym">Arum esculentum</name>
    <dbReference type="NCBI Taxonomy" id="4460"/>
    <lineage>
        <taxon>Eukaryota</taxon>
        <taxon>Viridiplantae</taxon>
        <taxon>Streptophyta</taxon>
        <taxon>Embryophyta</taxon>
        <taxon>Tracheophyta</taxon>
        <taxon>Spermatophyta</taxon>
        <taxon>Magnoliopsida</taxon>
        <taxon>Liliopsida</taxon>
        <taxon>Araceae</taxon>
        <taxon>Aroideae</taxon>
        <taxon>Colocasieae</taxon>
        <taxon>Colocasia</taxon>
    </lineage>
</organism>